<dbReference type="SUPFAM" id="SSF51197">
    <property type="entry name" value="Clavaminate synthase-like"/>
    <property type="match status" value="1"/>
</dbReference>
<gene>
    <name evidence="1" type="ORF">D7231_21475</name>
</gene>
<protein>
    <recommendedName>
        <fullName evidence="3">Cupin</fullName>
    </recommendedName>
</protein>
<reference evidence="1 2" key="1">
    <citation type="journal article" date="2015" name="Antonie Van Leeuwenhoek">
        <title>Streptomyces klenkii sp. nov., isolated from deep marine sediment.</title>
        <authorList>
            <person name="Veyisoglu A."/>
            <person name="Sahin N."/>
        </authorList>
    </citation>
    <scope>NUCLEOTIDE SEQUENCE [LARGE SCALE GENOMIC DNA]</scope>
    <source>
        <strain evidence="1 2">KCTC 29202</strain>
    </source>
</reference>
<evidence type="ECO:0008006" key="3">
    <source>
        <dbReference type="Google" id="ProtNLM"/>
    </source>
</evidence>
<sequence length="151" mass="15614">MTGSLTCVSGAEAGTRPLSELALFVRTHRGRGPGLLWPEHAGPDDWDRPPGALAVLLALHLGCPVGELPGLPVEPSAGMSAAPYDLLVLQQAGSSGWRLRPPDRPAAEAAGPELRLRAGEVLYVPAGYAAGVRPGRGARDVRLALGPYADA</sequence>
<evidence type="ECO:0000313" key="2">
    <source>
        <dbReference type="Proteomes" id="UP000270343"/>
    </source>
</evidence>
<comment type="caution">
    <text evidence="1">The sequence shown here is derived from an EMBL/GenBank/DDBJ whole genome shotgun (WGS) entry which is preliminary data.</text>
</comment>
<dbReference type="AlphaFoldDB" id="A0A3B0BAP4"/>
<dbReference type="Proteomes" id="UP000270343">
    <property type="component" value="Unassembled WGS sequence"/>
</dbReference>
<dbReference type="OrthoDB" id="4244427at2"/>
<proteinExistence type="predicted"/>
<keyword evidence="2" id="KW-1185">Reference proteome</keyword>
<evidence type="ECO:0000313" key="1">
    <source>
        <dbReference type="EMBL" id="RKN70433.1"/>
    </source>
</evidence>
<name>A0A3B0BAP4_9ACTN</name>
<dbReference type="RefSeq" id="WP_120757097.1">
    <property type="nucleotide sequence ID" value="NZ_RBAM01000008.1"/>
</dbReference>
<dbReference type="EMBL" id="RBAM01000008">
    <property type="protein sequence ID" value="RKN70433.1"/>
    <property type="molecule type" value="Genomic_DNA"/>
</dbReference>
<accession>A0A3B0BAP4</accession>
<organism evidence="1 2">
    <name type="scientific">Streptomyces klenkii</name>
    <dbReference type="NCBI Taxonomy" id="1420899"/>
    <lineage>
        <taxon>Bacteria</taxon>
        <taxon>Bacillati</taxon>
        <taxon>Actinomycetota</taxon>
        <taxon>Actinomycetes</taxon>
        <taxon>Kitasatosporales</taxon>
        <taxon>Streptomycetaceae</taxon>
        <taxon>Streptomyces</taxon>
    </lineage>
</organism>